<dbReference type="InterPro" id="IPR009614">
    <property type="entry name" value="YoeB_toxin"/>
</dbReference>
<organism evidence="2 3">
    <name type="scientific">Enterococcus canintestini</name>
    <dbReference type="NCBI Taxonomy" id="317010"/>
    <lineage>
        <taxon>Bacteria</taxon>
        <taxon>Bacillati</taxon>
        <taxon>Bacillota</taxon>
        <taxon>Bacilli</taxon>
        <taxon>Lactobacillales</taxon>
        <taxon>Enterococcaceae</taxon>
        <taxon>Enterococcus</taxon>
    </lineage>
</organism>
<dbReference type="GO" id="GO:0004519">
    <property type="term" value="F:endonuclease activity"/>
    <property type="evidence" value="ECO:0007669"/>
    <property type="project" value="InterPro"/>
</dbReference>
<name>A0A267HNV5_9ENTE</name>
<evidence type="ECO:0000256" key="1">
    <source>
        <dbReference type="ARBA" id="ARBA00050056"/>
    </source>
</evidence>
<dbReference type="SUPFAM" id="SSF143011">
    <property type="entry name" value="RelE-like"/>
    <property type="match status" value="1"/>
</dbReference>
<dbReference type="EMBL" id="LHUG01000012">
    <property type="protein sequence ID" value="PAB00059.1"/>
    <property type="molecule type" value="Genomic_DNA"/>
</dbReference>
<proteinExistence type="predicted"/>
<evidence type="ECO:0000313" key="3">
    <source>
        <dbReference type="Proteomes" id="UP000216797"/>
    </source>
</evidence>
<dbReference type="Gene3D" id="3.30.2310.20">
    <property type="entry name" value="RelE-like"/>
    <property type="match status" value="1"/>
</dbReference>
<protein>
    <recommendedName>
        <fullName evidence="1">Endoribonuclease YoeB</fullName>
    </recommendedName>
</protein>
<keyword evidence="3" id="KW-1185">Reference proteome</keyword>
<dbReference type="Proteomes" id="UP000216797">
    <property type="component" value="Unassembled WGS sequence"/>
</dbReference>
<dbReference type="NCBIfam" id="TIGR02116">
    <property type="entry name" value="toxin_Txe_YoeB"/>
    <property type="match status" value="1"/>
</dbReference>
<dbReference type="AlphaFoldDB" id="A0A267HNV5"/>
<evidence type="ECO:0000313" key="2">
    <source>
        <dbReference type="EMBL" id="PAB00059.1"/>
    </source>
</evidence>
<dbReference type="Pfam" id="PF06769">
    <property type="entry name" value="YoeB_toxin"/>
    <property type="match status" value="1"/>
</dbReference>
<dbReference type="InterPro" id="IPR035093">
    <property type="entry name" value="RelE/ParE_toxin_dom_sf"/>
</dbReference>
<dbReference type="RefSeq" id="WP_000179848.1">
    <property type="nucleotide sequence ID" value="NZ_LHUG01000012.1"/>
</dbReference>
<comment type="caution">
    <text evidence="2">The sequence shown here is derived from an EMBL/GenBank/DDBJ whole genome shotgun (WGS) entry which is preliminary data.</text>
</comment>
<reference evidence="2 3" key="1">
    <citation type="submission" date="2015-08" db="EMBL/GenBank/DDBJ databases">
        <title>Enterococcus genome sequence.</title>
        <authorList>
            <person name="Acedo J.Z."/>
            <person name="Vederas J.C."/>
        </authorList>
    </citation>
    <scope>NUCLEOTIDE SEQUENCE [LARGE SCALE GENOMIC DNA]</scope>
    <source>
        <strain evidence="2 3">49</strain>
    </source>
</reference>
<gene>
    <name evidence="2" type="ORF">AKL21_10900</name>
</gene>
<dbReference type="GO" id="GO:0006401">
    <property type="term" value="P:RNA catabolic process"/>
    <property type="evidence" value="ECO:0007669"/>
    <property type="project" value="InterPro"/>
</dbReference>
<sequence>MATDWQVKVHKDVLKKQLPLLKATGLISDYEDIIGILKKNPYENIRSREKLSPRNKQIFSMRINSKHRVVYTIEKEKHLVKVWSAWSHYEKGMPK</sequence>
<accession>A0A267HNV5</accession>